<organism evidence="2 3">
    <name type="scientific">Oncorhynchus mykiss</name>
    <name type="common">Rainbow trout</name>
    <name type="synonym">Salmo gairdneri</name>
    <dbReference type="NCBI Taxonomy" id="8022"/>
    <lineage>
        <taxon>Eukaryota</taxon>
        <taxon>Metazoa</taxon>
        <taxon>Chordata</taxon>
        <taxon>Craniata</taxon>
        <taxon>Vertebrata</taxon>
        <taxon>Euteleostomi</taxon>
        <taxon>Actinopterygii</taxon>
        <taxon>Neopterygii</taxon>
        <taxon>Teleostei</taxon>
        <taxon>Protacanthopterygii</taxon>
        <taxon>Salmoniformes</taxon>
        <taxon>Salmonidae</taxon>
        <taxon>Salmoninae</taxon>
        <taxon>Oncorhynchus</taxon>
    </lineage>
</organism>
<evidence type="ECO:0000313" key="3">
    <source>
        <dbReference type="Proteomes" id="UP000193380"/>
    </source>
</evidence>
<dbReference type="Pfam" id="PF22486">
    <property type="entry name" value="MATH_2"/>
    <property type="match status" value="1"/>
</dbReference>
<dbReference type="Gene3D" id="2.60.210.10">
    <property type="entry name" value="Apoptosis, Tumor Necrosis Factor Receptor Associated Protein 2, Chain A"/>
    <property type="match status" value="1"/>
</dbReference>
<proteinExistence type="predicted"/>
<dbReference type="AlphaFoldDB" id="A0A060WWK0"/>
<feature type="domain" description="MATH" evidence="1">
    <location>
        <begin position="2"/>
        <end position="93"/>
    </location>
</feature>
<evidence type="ECO:0000259" key="1">
    <source>
        <dbReference type="Pfam" id="PF22486"/>
    </source>
</evidence>
<sequence length="111" mass="13058">MQWPALNRQAKIVVMDQDPDIQLRMSSARSLTTDLIKTPDGELWWDNPTNVGTYDPGCDCYRGESRGWRNMIKHFDLRRRNYLKNDDLIIFIDFEDITSLIKTEVPINPKE</sequence>
<evidence type="ECO:0000313" key="2">
    <source>
        <dbReference type="EMBL" id="CDQ71372.1"/>
    </source>
</evidence>
<dbReference type="EMBL" id="FR904765">
    <property type="protein sequence ID" value="CDQ71372.1"/>
    <property type="molecule type" value="Genomic_DNA"/>
</dbReference>
<dbReference type="Proteomes" id="UP000193380">
    <property type="component" value="Chromosome 8"/>
</dbReference>
<dbReference type="InterPro" id="IPR002083">
    <property type="entry name" value="MATH/TRAF_dom"/>
</dbReference>
<name>A0A060WWK0_ONCMY</name>
<dbReference type="InterPro" id="IPR008974">
    <property type="entry name" value="TRAF-like"/>
</dbReference>
<gene>
    <name evidence="2" type="ORF">GSONMT00019387001</name>
</gene>
<protein>
    <recommendedName>
        <fullName evidence="1">MATH domain-containing protein</fullName>
    </recommendedName>
</protein>
<reference evidence="2 3" key="1">
    <citation type="journal article" date="2014" name="Nat. Commun.">
        <title>The rainbow trout genome provides novel insights into evolution after whole-genome duplication in vertebrates.</title>
        <authorList>
            <person name="Berthelot C."/>
            <person name="Brunet F."/>
            <person name="Chalopin D."/>
            <person name="Juanchich A."/>
            <person name="Bernard M."/>
            <person name="Noel B."/>
            <person name="Bento P."/>
            <person name="Da Silva C."/>
            <person name="Labadie K."/>
            <person name="Alberti A."/>
            <person name="Aury J.M."/>
            <person name="Louis A."/>
            <person name="Dehais P."/>
            <person name="Bardou P."/>
            <person name="Montfort J."/>
            <person name="Klopp C."/>
            <person name="Cabau C."/>
            <person name="Gaspin C."/>
            <person name="Thorgaard G.H."/>
            <person name="Boussaha M."/>
            <person name="Quillet E."/>
            <person name="Guyomard R."/>
            <person name="Galiana D."/>
            <person name="Bobe J."/>
            <person name="Volff J.N."/>
            <person name="Genet C."/>
            <person name="Wincker P."/>
            <person name="Jaillon O."/>
            <person name="Roest Crollius H."/>
            <person name="Guiguen Y."/>
        </authorList>
    </citation>
    <scope>NUCLEOTIDE SEQUENCE [LARGE SCALE GENOMIC DNA]</scope>
</reference>
<dbReference type="PaxDb" id="8022-A0A060WWK0"/>
<dbReference type="SUPFAM" id="SSF49599">
    <property type="entry name" value="TRAF domain-like"/>
    <property type="match status" value="1"/>
</dbReference>
<accession>A0A060WWK0</accession>
<dbReference type="STRING" id="8022.A0A060WWK0"/>